<organism evidence="2 3">
    <name type="scientific">Paxillus involutus ATCC 200175</name>
    <dbReference type="NCBI Taxonomy" id="664439"/>
    <lineage>
        <taxon>Eukaryota</taxon>
        <taxon>Fungi</taxon>
        <taxon>Dikarya</taxon>
        <taxon>Basidiomycota</taxon>
        <taxon>Agaricomycotina</taxon>
        <taxon>Agaricomycetes</taxon>
        <taxon>Agaricomycetidae</taxon>
        <taxon>Boletales</taxon>
        <taxon>Paxilineae</taxon>
        <taxon>Paxillaceae</taxon>
        <taxon>Paxillus</taxon>
    </lineage>
</organism>
<dbReference type="HOGENOM" id="CLU_077463_0_0_1"/>
<proteinExistence type="predicted"/>
<accession>A0A0C9TRP2</accession>
<protein>
    <recommendedName>
        <fullName evidence="1">Metaxin glutathione S-transferase domain-containing protein</fullName>
    </recommendedName>
</protein>
<evidence type="ECO:0000313" key="2">
    <source>
        <dbReference type="EMBL" id="KIJ10487.1"/>
    </source>
</evidence>
<evidence type="ECO:0000313" key="3">
    <source>
        <dbReference type="Proteomes" id="UP000053647"/>
    </source>
</evidence>
<reference evidence="3" key="2">
    <citation type="submission" date="2015-01" db="EMBL/GenBank/DDBJ databases">
        <title>Evolutionary Origins and Diversification of the Mycorrhizal Mutualists.</title>
        <authorList>
            <consortium name="DOE Joint Genome Institute"/>
            <consortium name="Mycorrhizal Genomics Consortium"/>
            <person name="Kohler A."/>
            <person name="Kuo A."/>
            <person name="Nagy L.G."/>
            <person name="Floudas D."/>
            <person name="Copeland A."/>
            <person name="Barry K.W."/>
            <person name="Cichocki N."/>
            <person name="Veneault-Fourrey C."/>
            <person name="LaButti K."/>
            <person name="Lindquist E.A."/>
            <person name="Lipzen A."/>
            <person name="Lundell T."/>
            <person name="Morin E."/>
            <person name="Murat C."/>
            <person name="Riley R."/>
            <person name="Ohm R."/>
            <person name="Sun H."/>
            <person name="Tunlid A."/>
            <person name="Henrissat B."/>
            <person name="Grigoriev I.V."/>
            <person name="Hibbett D.S."/>
            <person name="Martin F."/>
        </authorList>
    </citation>
    <scope>NUCLEOTIDE SEQUENCE [LARGE SCALE GENOMIC DNA]</scope>
    <source>
        <strain evidence="3">ATCC 200175</strain>
    </source>
</reference>
<dbReference type="SUPFAM" id="SSF47616">
    <property type="entry name" value="GST C-terminal domain-like"/>
    <property type="match status" value="1"/>
</dbReference>
<dbReference type="Pfam" id="PF17171">
    <property type="entry name" value="GST_C_6"/>
    <property type="match status" value="1"/>
</dbReference>
<feature type="domain" description="Metaxin glutathione S-transferase" evidence="1">
    <location>
        <begin position="219"/>
        <end position="278"/>
    </location>
</feature>
<dbReference type="EMBL" id="KN819404">
    <property type="protein sequence ID" value="KIJ10487.1"/>
    <property type="molecule type" value="Genomic_DNA"/>
</dbReference>
<evidence type="ECO:0000259" key="1">
    <source>
        <dbReference type="Pfam" id="PF17171"/>
    </source>
</evidence>
<gene>
    <name evidence="2" type="ORF">PAXINDRAFT_119460</name>
</gene>
<keyword evidence="3" id="KW-1185">Reference proteome</keyword>
<dbReference type="OrthoDB" id="198787at2759"/>
<dbReference type="AlphaFoldDB" id="A0A0C9TRP2"/>
<name>A0A0C9TRP2_PAXIN</name>
<reference evidence="2 3" key="1">
    <citation type="submission" date="2014-06" db="EMBL/GenBank/DDBJ databases">
        <authorList>
            <consortium name="DOE Joint Genome Institute"/>
            <person name="Kuo A."/>
            <person name="Kohler A."/>
            <person name="Nagy L.G."/>
            <person name="Floudas D."/>
            <person name="Copeland A."/>
            <person name="Barry K.W."/>
            <person name="Cichocki N."/>
            <person name="Veneault-Fourrey C."/>
            <person name="LaButti K."/>
            <person name="Lindquist E.A."/>
            <person name="Lipzen A."/>
            <person name="Lundell T."/>
            <person name="Morin E."/>
            <person name="Murat C."/>
            <person name="Sun H."/>
            <person name="Tunlid A."/>
            <person name="Henrissat B."/>
            <person name="Grigoriev I.V."/>
            <person name="Hibbett D.S."/>
            <person name="Martin F."/>
            <person name="Nordberg H.P."/>
            <person name="Cantor M.N."/>
            <person name="Hua S.X."/>
        </authorList>
    </citation>
    <scope>NUCLEOTIDE SEQUENCE [LARGE SCALE GENOMIC DNA]</scope>
    <source>
        <strain evidence="2 3">ATCC 200175</strain>
    </source>
</reference>
<dbReference type="Proteomes" id="UP000053647">
    <property type="component" value="Unassembled WGS sequence"/>
</dbReference>
<sequence length="293" mass="32043">MASTLTLPAPVQRFFALFPLHTYPPVPVPVRFPLVKPTLWIAPPRNLAHLDPTSSSDLLSADAECLKWQAYIALRGLSDIAIRWDVSPEGGLDGRLPNLHVPASGDSQTQLLPSHGIPAWVDGRVPGPVDALEGYKDEQARDESHAWVSLLEGTVHAALSLSQPPPSFLSTLFQSDSKRARSIEAILSPPPAPLTGFSSLFPSFGTNVTLSAVQTRYAEAIASLSERLGTDRWFLASENPTALDALIFAYLHCILHSRDTTRIEVTRRVNLVAWERRIRAQVQATFCVALQSS</sequence>
<dbReference type="InterPro" id="IPR033468">
    <property type="entry name" value="Metaxin_GST"/>
</dbReference>
<dbReference type="InterPro" id="IPR036282">
    <property type="entry name" value="Glutathione-S-Trfase_C_sf"/>
</dbReference>